<reference evidence="2" key="1">
    <citation type="journal article" date="2021" name="PeerJ">
        <title>Extensive microbial diversity within the chicken gut microbiome revealed by metagenomics and culture.</title>
        <authorList>
            <person name="Gilroy R."/>
            <person name="Ravi A."/>
            <person name="Getino M."/>
            <person name="Pursley I."/>
            <person name="Horton D.L."/>
            <person name="Alikhan N.F."/>
            <person name="Baker D."/>
            <person name="Gharbi K."/>
            <person name="Hall N."/>
            <person name="Watson M."/>
            <person name="Adriaenssens E.M."/>
            <person name="Foster-Nyarko E."/>
            <person name="Jarju S."/>
            <person name="Secka A."/>
            <person name="Antonio M."/>
            <person name="Oren A."/>
            <person name="Chaudhuri R.R."/>
            <person name="La Ragione R."/>
            <person name="Hildebrand F."/>
            <person name="Pallen M.J."/>
        </authorList>
    </citation>
    <scope>NUCLEOTIDE SEQUENCE</scope>
    <source>
        <strain evidence="2">7318</strain>
    </source>
</reference>
<reference evidence="2" key="2">
    <citation type="submission" date="2021-09" db="EMBL/GenBank/DDBJ databases">
        <authorList>
            <person name="Gilroy R."/>
        </authorList>
    </citation>
    <scope>NUCLEOTIDE SEQUENCE</scope>
    <source>
        <strain evidence="2">7318</strain>
    </source>
</reference>
<dbReference type="Proteomes" id="UP000780768">
    <property type="component" value="Unassembled WGS sequence"/>
</dbReference>
<dbReference type="Pfam" id="PF03372">
    <property type="entry name" value="Exo_endo_phos"/>
    <property type="match status" value="1"/>
</dbReference>
<dbReference type="Gene3D" id="3.60.10.10">
    <property type="entry name" value="Endonuclease/exonuclease/phosphatase"/>
    <property type="match status" value="1"/>
</dbReference>
<comment type="caution">
    <text evidence="2">The sequence shown here is derived from an EMBL/GenBank/DDBJ whole genome shotgun (WGS) entry which is preliminary data.</text>
</comment>
<sequence>MKLLTLNTHSLLEENYTSKTYSFVEYIIKEKVDVFALQEVNQSHKLPVLAENPANYYGHSMLKQNNHALYVAELLEKRGMTYNWLWESCHLGYNIYDEGIALFSRYPILGTKIIPLSLTQSPTNYKTRKALAVCCQTESGKCWFVCVHMGWWKDDEEPFINHWHNLMQALEPLKDDPIFIMGDFNNRSDIKGEGYSLITSGNWYDLYALAAEKDSGITSSSAIAGWFAKESEAIRIDYIFCNKKINVKSQKSIFNGTVGPVISDHYAVLAECEIQ</sequence>
<dbReference type="GO" id="GO:0016020">
    <property type="term" value="C:membrane"/>
    <property type="evidence" value="ECO:0007669"/>
    <property type="project" value="GOC"/>
</dbReference>
<name>A0A921L889_9FIRM</name>
<evidence type="ECO:0000313" key="2">
    <source>
        <dbReference type="EMBL" id="HJF85679.1"/>
    </source>
</evidence>
<keyword evidence="2" id="KW-0378">Hydrolase</keyword>
<dbReference type="PANTHER" id="PTHR14859">
    <property type="entry name" value="CALCOFLUOR WHITE HYPERSENSITIVE PROTEIN PRECURSOR"/>
    <property type="match status" value="1"/>
</dbReference>
<dbReference type="InterPro" id="IPR005135">
    <property type="entry name" value="Endo/exonuclease/phosphatase"/>
</dbReference>
<gene>
    <name evidence="2" type="ORF">K8V65_08475</name>
</gene>
<dbReference type="SUPFAM" id="SSF56219">
    <property type="entry name" value="DNase I-like"/>
    <property type="match status" value="1"/>
</dbReference>
<evidence type="ECO:0000259" key="1">
    <source>
        <dbReference type="Pfam" id="PF03372"/>
    </source>
</evidence>
<dbReference type="GO" id="GO:0004519">
    <property type="term" value="F:endonuclease activity"/>
    <property type="evidence" value="ECO:0007669"/>
    <property type="project" value="UniProtKB-KW"/>
</dbReference>
<dbReference type="AlphaFoldDB" id="A0A921L889"/>
<keyword evidence="2" id="KW-0540">Nuclease</keyword>
<dbReference type="EMBL" id="DYVR01000235">
    <property type="protein sequence ID" value="HJF85679.1"/>
    <property type="molecule type" value="Genomic_DNA"/>
</dbReference>
<protein>
    <submittedName>
        <fullName evidence="2">Endonuclease/exonuclease/phosphatase family protein</fullName>
    </submittedName>
</protein>
<dbReference type="InterPro" id="IPR036691">
    <property type="entry name" value="Endo/exonu/phosph_ase_sf"/>
</dbReference>
<keyword evidence="2" id="KW-0255">Endonuclease</keyword>
<evidence type="ECO:0000313" key="3">
    <source>
        <dbReference type="Proteomes" id="UP000780768"/>
    </source>
</evidence>
<organism evidence="2 3">
    <name type="scientific">Megamonas hypermegale</name>
    <dbReference type="NCBI Taxonomy" id="158847"/>
    <lineage>
        <taxon>Bacteria</taxon>
        <taxon>Bacillati</taxon>
        <taxon>Bacillota</taxon>
        <taxon>Negativicutes</taxon>
        <taxon>Selenomonadales</taxon>
        <taxon>Selenomonadaceae</taxon>
        <taxon>Megamonas</taxon>
    </lineage>
</organism>
<accession>A0A921L889</accession>
<dbReference type="CDD" id="cd09079">
    <property type="entry name" value="RgfB-like"/>
    <property type="match status" value="1"/>
</dbReference>
<feature type="domain" description="Endonuclease/exonuclease/phosphatase" evidence="1">
    <location>
        <begin position="23"/>
        <end position="265"/>
    </location>
</feature>
<dbReference type="PANTHER" id="PTHR14859:SF1">
    <property type="entry name" value="PGAP2-INTERACTING PROTEIN"/>
    <property type="match status" value="1"/>
</dbReference>
<dbReference type="InterPro" id="IPR051916">
    <property type="entry name" value="GPI-anchor_lipid_remodeler"/>
</dbReference>
<proteinExistence type="predicted"/>
<dbReference type="GO" id="GO:0006506">
    <property type="term" value="P:GPI anchor biosynthetic process"/>
    <property type="evidence" value="ECO:0007669"/>
    <property type="project" value="TreeGrafter"/>
</dbReference>